<dbReference type="STRING" id="1157962.A0A250WX71"/>
<gene>
    <name evidence="2" type="ORF">CEUSTIGMA_g2829.t1</name>
</gene>
<comment type="caution">
    <text evidence="2">The sequence shown here is derived from an EMBL/GenBank/DDBJ whole genome shotgun (WGS) entry which is preliminary data.</text>
</comment>
<protein>
    <submittedName>
        <fullName evidence="2">Uncharacterized protein</fullName>
    </submittedName>
</protein>
<accession>A0A250WX71</accession>
<dbReference type="Proteomes" id="UP000232323">
    <property type="component" value="Unassembled WGS sequence"/>
</dbReference>
<dbReference type="OrthoDB" id="2538345at2759"/>
<reference evidence="2 3" key="1">
    <citation type="submission" date="2017-08" db="EMBL/GenBank/DDBJ databases">
        <title>Acidophilic green algal genome provides insights into adaptation to an acidic environment.</title>
        <authorList>
            <person name="Hirooka S."/>
            <person name="Hirose Y."/>
            <person name="Kanesaki Y."/>
            <person name="Higuchi S."/>
            <person name="Fujiwara T."/>
            <person name="Onuma R."/>
            <person name="Era A."/>
            <person name="Ohbayashi R."/>
            <person name="Uzuka A."/>
            <person name="Nozaki H."/>
            <person name="Yoshikawa H."/>
            <person name="Miyagishima S.Y."/>
        </authorList>
    </citation>
    <scope>NUCLEOTIDE SEQUENCE [LARGE SCALE GENOMIC DNA]</scope>
    <source>
        <strain evidence="2 3">NIES-2499</strain>
    </source>
</reference>
<feature type="region of interest" description="Disordered" evidence="1">
    <location>
        <begin position="106"/>
        <end position="195"/>
    </location>
</feature>
<name>A0A250WX71_9CHLO</name>
<feature type="compositionally biased region" description="Acidic residues" evidence="1">
    <location>
        <begin position="128"/>
        <end position="139"/>
    </location>
</feature>
<dbReference type="PANTHER" id="PTHR34689:SF1">
    <property type="entry name" value="NUCLEIC ACID-BINDING PROTEIN"/>
    <property type="match status" value="1"/>
</dbReference>
<sequence>MATAADQTVGSNPYGLDADLFTGKEIIQRGEAMVRLHLEKLQAEKEDSALRLITALMPQMGAPILVASLKECSFDVEGAVALLKKFSSEYEEDLKALHKKRSKIKAQAREAAEKEEAAEGSSSSSSDDNSDDGESSDDSDQGHKQRKKRRKEKTKKSKHSSKKDKKKKKKKKDDGRLLDRKSKSGNAGDNFGKYGVIRETDAAAKSSEFILWALEVKKVDLETLPKNDERELFRDYIEEYNTASFPHRKYYNLESYEKYKAAKRAAKGIKESDKKSAVDDEQALRQARAEEAAKLRDQRLKEAYQELKHSDKAKDMKEQELLRLQMQTAYRVGDKALAQKIMERLLPDDQKPAK</sequence>
<dbReference type="PANTHER" id="PTHR34689">
    <property type="entry name" value="NUCLEIC ACID-BINDING PROTEIN"/>
    <property type="match status" value="1"/>
</dbReference>
<evidence type="ECO:0000256" key="1">
    <source>
        <dbReference type="SAM" id="MobiDB-lite"/>
    </source>
</evidence>
<proteinExistence type="predicted"/>
<dbReference type="AlphaFoldDB" id="A0A250WX71"/>
<feature type="compositionally biased region" description="Basic and acidic residues" evidence="1">
    <location>
        <begin position="172"/>
        <end position="182"/>
    </location>
</feature>
<organism evidence="2 3">
    <name type="scientific">Chlamydomonas eustigma</name>
    <dbReference type="NCBI Taxonomy" id="1157962"/>
    <lineage>
        <taxon>Eukaryota</taxon>
        <taxon>Viridiplantae</taxon>
        <taxon>Chlorophyta</taxon>
        <taxon>core chlorophytes</taxon>
        <taxon>Chlorophyceae</taxon>
        <taxon>CS clade</taxon>
        <taxon>Chlamydomonadales</taxon>
        <taxon>Chlamydomonadaceae</taxon>
        <taxon>Chlamydomonas</taxon>
    </lineage>
</organism>
<evidence type="ECO:0000313" key="2">
    <source>
        <dbReference type="EMBL" id="GAX75385.1"/>
    </source>
</evidence>
<keyword evidence="3" id="KW-1185">Reference proteome</keyword>
<feature type="compositionally biased region" description="Basic residues" evidence="1">
    <location>
        <begin position="144"/>
        <end position="171"/>
    </location>
</feature>
<feature type="compositionally biased region" description="Basic and acidic residues" evidence="1">
    <location>
        <begin position="107"/>
        <end position="117"/>
    </location>
</feature>
<dbReference type="EMBL" id="BEGY01000012">
    <property type="protein sequence ID" value="GAX75385.1"/>
    <property type="molecule type" value="Genomic_DNA"/>
</dbReference>
<evidence type="ECO:0000313" key="3">
    <source>
        <dbReference type="Proteomes" id="UP000232323"/>
    </source>
</evidence>